<keyword evidence="2" id="KW-1185">Reference proteome</keyword>
<reference evidence="1 2" key="1">
    <citation type="submission" date="2020-04" db="EMBL/GenBank/DDBJ databases">
        <authorList>
            <person name="Zhang R."/>
            <person name="Schippers A."/>
        </authorList>
    </citation>
    <scope>NUCLEOTIDE SEQUENCE [LARGE SCALE GENOMIC DNA]</scope>
    <source>
        <strain evidence="1 2">DSM 109850</strain>
    </source>
</reference>
<name>A0A7Y0L7E4_9FIRM</name>
<accession>A0A7Y0L7E4</accession>
<organism evidence="1 2">
    <name type="scientific">Sulfobacillus harzensis</name>
    <dbReference type="NCBI Taxonomy" id="2729629"/>
    <lineage>
        <taxon>Bacteria</taxon>
        <taxon>Bacillati</taxon>
        <taxon>Bacillota</taxon>
        <taxon>Clostridia</taxon>
        <taxon>Eubacteriales</taxon>
        <taxon>Clostridiales Family XVII. Incertae Sedis</taxon>
        <taxon>Sulfobacillus</taxon>
    </lineage>
</organism>
<comment type="caution">
    <text evidence="1">The sequence shown here is derived from an EMBL/GenBank/DDBJ whole genome shotgun (WGS) entry which is preliminary data.</text>
</comment>
<evidence type="ECO:0000313" key="1">
    <source>
        <dbReference type="EMBL" id="NMP24689.1"/>
    </source>
</evidence>
<evidence type="ECO:0000313" key="2">
    <source>
        <dbReference type="Proteomes" id="UP000533476"/>
    </source>
</evidence>
<protein>
    <submittedName>
        <fullName evidence="1">Uncharacterized protein</fullName>
    </submittedName>
</protein>
<gene>
    <name evidence="1" type="ORF">HIJ39_20485</name>
</gene>
<dbReference type="EMBL" id="JABBVZ010000136">
    <property type="protein sequence ID" value="NMP24689.1"/>
    <property type="molecule type" value="Genomic_DNA"/>
</dbReference>
<dbReference type="AlphaFoldDB" id="A0A7Y0L7E4"/>
<dbReference type="RefSeq" id="WP_169102896.1">
    <property type="nucleotide sequence ID" value="NZ_JABBVZ010000136.1"/>
</dbReference>
<sequence>MSDSPATLTLRDLNNAAALAEALVAQLPADQQVQGHAVAHAFQYAVALLEEMQRRLRLAEGVFNQLASTAARTGSEVNPASLGLWPPFEAAHHDVNCPKEGTDSCPNA</sequence>
<proteinExistence type="predicted"/>
<dbReference type="Proteomes" id="UP000533476">
    <property type="component" value="Unassembled WGS sequence"/>
</dbReference>